<dbReference type="RefSeq" id="WP_311668759.1">
    <property type="nucleotide sequence ID" value="NZ_JAVREO010000012.1"/>
</dbReference>
<dbReference type="CDD" id="cd15831">
    <property type="entry name" value="BTAD"/>
    <property type="match status" value="1"/>
</dbReference>
<evidence type="ECO:0000256" key="1">
    <source>
        <dbReference type="ARBA" id="ARBA00005820"/>
    </source>
</evidence>
<dbReference type="Gene3D" id="1.10.10.10">
    <property type="entry name" value="Winged helix-like DNA-binding domain superfamily/Winged helix DNA-binding domain"/>
    <property type="match status" value="1"/>
</dbReference>
<evidence type="ECO:0000256" key="4">
    <source>
        <dbReference type="ARBA" id="ARBA00023125"/>
    </source>
</evidence>
<comment type="similarity">
    <text evidence="1">Belongs to the AfsR/DnrI/RedD regulatory family.</text>
</comment>
<comment type="caution">
    <text evidence="8">The sequence shown here is derived from an EMBL/GenBank/DDBJ whole genome shotgun (WGS) entry which is preliminary data.</text>
</comment>
<dbReference type="Gene3D" id="1.25.40.10">
    <property type="entry name" value="Tetratricopeptide repeat domain"/>
    <property type="match status" value="1"/>
</dbReference>
<dbReference type="Proteomes" id="UP001183410">
    <property type="component" value="Unassembled WGS sequence"/>
</dbReference>
<dbReference type="Pfam" id="PF00486">
    <property type="entry name" value="Trans_reg_C"/>
    <property type="match status" value="1"/>
</dbReference>
<keyword evidence="5" id="KW-0804">Transcription</keyword>
<organism evidence="8 9">
    <name type="scientific">Streptomyces chisholmiae</name>
    <dbReference type="NCBI Taxonomy" id="3075540"/>
    <lineage>
        <taxon>Bacteria</taxon>
        <taxon>Bacillati</taxon>
        <taxon>Actinomycetota</taxon>
        <taxon>Actinomycetes</taxon>
        <taxon>Kitasatosporales</taxon>
        <taxon>Streptomycetaceae</taxon>
        <taxon>Streptomyces</taxon>
    </lineage>
</organism>
<dbReference type="SUPFAM" id="SSF48452">
    <property type="entry name" value="TPR-like"/>
    <property type="match status" value="1"/>
</dbReference>
<dbReference type="SMART" id="SM00862">
    <property type="entry name" value="Trans_reg_C"/>
    <property type="match status" value="1"/>
</dbReference>
<gene>
    <name evidence="8" type="ORF">RM844_20510</name>
</gene>
<dbReference type="PANTHER" id="PTHR35807:SF1">
    <property type="entry name" value="TRANSCRIPTIONAL REGULATOR REDD"/>
    <property type="match status" value="1"/>
</dbReference>
<dbReference type="PROSITE" id="PS51755">
    <property type="entry name" value="OMPR_PHOB"/>
    <property type="match status" value="1"/>
</dbReference>
<evidence type="ECO:0000259" key="7">
    <source>
        <dbReference type="PROSITE" id="PS51755"/>
    </source>
</evidence>
<proteinExistence type="inferred from homology"/>
<dbReference type="EMBL" id="JAVREO010000012">
    <property type="protein sequence ID" value="MDT0268672.1"/>
    <property type="molecule type" value="Genomic_DNA"/>
</dbReference>
<dbReference type="InterPro" id="IPR036388">
    <property type="entry name" value="WH-like_DNA-bd_sf"/>
</dbReference>
<dbReference type="InterPro" id="IPR011990">
    <property type="entry name" value="TPR-like_helical_dom_sf"/>
</dbReference>
<evidence type="ECO:0000256" key="2">
    <source>
        <dbReference type="ARBA" id="ARBA00023012"/>
    </source>
</evidence>
<dbReference type="InterPro" id="IPR016032">
    <property type="entry name" value="Sig_transdc_resp-reg_C-effctor"/>
</dbReference>
<reference evidence="9" key="1">
    <citation type="submission" date="2023-07" db="EMBL/GenBank/DDBJ databases">
        <title>30 novel species of actinomycetes from the DSMZ collection.</title>
        <authorList>
            <person name="Nouioui I."/>
        </authorList>
    </citation>
    <scope>NUCLEOTIDE SEQUENCE [LARGE SCALE GENOMIC DNA]</scope>
    <source>
        <strain evidence="9">DSM 44915</strain>
    </source>
</reference>
<dbReference type="Pfam" id="PF03704">
    <property type="entry name" value="BTAD"/>
    <property type="match status" value="1"/>
</dbReference>
<evidence type="ECO:0000256" key="6">
    <source>
        <dbReference type="PROSITE-ProRule" id="PRU01091"/>
    </source>
</evidence>
<dbReference type="PANTHER" id="PTHR35807">
    <property type="entry name" value="TRANSCRIPTIONAL REGULATOR REDD-RELATED"/>
    <property type="match status" value="1"/>
</dbReference>
<sequence>MSGSGTAVSGPVVEPQVPVSVGRGRERLRFLLLGPLSVVREGRPCTPSAVKRRALLALLLFSANRQVAAGELVEELWDSRPPKSALATLQMYISGLRRTLDPAHSAARRAPRSHPRLTTDGATYRLRVRPGELDLERFRLLAATGRRLVGEGQCGPANRAFHEALALYQGRPLADLAAAGLLTARVTRLAEERLAVEQDFYDTVLCLGLGPRIIGELTERSARHPLREASHEQLMLALCQAGRRAEALAGYASARRVIVREIGVEPGPALREAQAVALSDRAVALARHPRCRPAAG</sequence>
<keyword evidence="2" id="KW-0902">Two-component regulatory system</keyword>
<dbReference type="SMART" id="SM01043">
    <property type="entry name" value="BTAD"/>
    <property type="match status" value="1"/>
</dbReference>
<keyword evidence="4 6" id="KW-0238">DNA-binding</keyword>
<dbReference type="SUPFAM" id="SSF46894">
    <property type="entry name" value="C-terminal effector domain of the bipartite response regulators"/>
    <property type="match status" value="1"/>
</dbReference>
<accession>A0ABU2JUU0</accession>
<evidence type="ECO:0000256" key="5">
    <source>
        <dbReference type="ARBA" id="ARBA00023163"/>
    </source>
</evidence>
<feature type="domain" description="OmpR/PhoB-type" evidence="7">
    <location>
        <begin position="16"/>
        <end position="128"/>
    </location>
</feature>
<evidence type="ECO:0000313" key="8">
    <source>
        <dbReference type="EMBL" id="MDT0268672.1"/>
    </source>
</evidence>
<keyword evidence="9" id="KW-1185">Reference proteome</keyword>
<dbReference type="InterPro" id="IPR001867">
    <property type="entry name" value="OmpR/PhoB-type_DNA-bd"/>
</dbReference>
<feature type="DNA-binding region" description="OmpR/PhoB-type" evidence="6">
    <location>
        <begin position="16"/>
        <end position="128"/>
    </location>
</feature>
<dbReference type="InterPro" id="IPR005158">
    <property type="entry name" value="BTAD"/>
</dbReference>
<evidence type="ECO:0000313" key="9">
    <source>
        <dbReference type="Proteomes" id="UP001183410"/>
    </source>
</evidence>
<protein>
    <submittedName>
        <fullName evidence="8">AfsR/SARP family transcriptional regulator</fullName>
    </submittedName>
</protein>
<evidence type="ECO:0000256" key="3">
    <source>
        <dbReference type="ARBA" id="ARBA00023015"/>
    </source>
</evidence>
<name>A0ABU2JUU0_9ACTN</name>
<dbReference type="InterPro" id="IPR051677">
    <property type="entry name" value="AfsR-DnrI-RedD_regulator"/>
</dbReference>
<keyword evidence="3" id="KW-0805">Transcription regulation</keyword>